<dbReference type="GO" id="GO:0005794">
    <property type="term" value="C:Golgi apparatus"/>
    <property type="evidence" value="ECO:0007669"/>
    <property type="project" value="UniProtKB-SubCell"/>
</dbReference>
<dbReference type="OrthoDB" id="5864420at2759"/>
<evidence type="ECO:0000256" key="4">
    <source>
        <dbReference type="ARBA" id="ARBA00023054"/>
    </source>
</evidence>
<feature type="compositionally biased region" description="Low complexity" evidence="6">
    <location>
        <begin position="28"/>
        <end position="41"/>
    </location>
</feature>
<sequence length="344" mass="38938">MTANIKVQQSRFALLKVEDDDDDAGETKSSQGGKNNQQQSKNKNKKRKKKTTQDDELKNMAFGLRGASNHRPQSAQSTDSLKGNKGGKKNKGAKPEQWEEWKKVDDQQTAGFYEKDLQQALLLSKMEFEQNKNQKGDSKTAGKSNDQPPEGKDSKKKSKKDKPLTMSLDEFNSSSKAKSYTDELEDLPCLSPVSHKVDTPDAVPSDVKYFDTVDDDVHKILQKEKIQEEYQKQYAVESVMSNKYKNDLSKKDKEIEFLRATVGKLEDELKQVKKRNKQLCVILAQGEMKDKAEVLMQVNQLGEVRDELTEQVTNLTAELEKERSKVHALKADIDKQKGGKHVGK</sequence>
<accession>A0A210QYW8</accession>
<evidence type="ECO:0000313" key="8">
    <source>
        <dbReference type="Proteomes" id="UP000242188"/>
    </source>
</evidence>
<reference evidence="7 8" key="1">
    <citation type="journal article" date="2017" name="Nat. Ecol. Evol.">
        <title>Scallop genome provides insights into evolution of bilaterian karyotype and development.</title>
        <authorList>
            <person name="Wang S."/>
            <person name="Zhang J."/>
            <person name="Jiao W."/>
            <person name="Li J."/>
            <person name="Xun X."/>
            <person name="Sun Y."/>
            <person name="Guo X."/>
            <person name="Huan P."/>
            <person name="Dong B."/>
            <person name="Zhang L."/>
            <person name="Hu X."/>
            <person name="Sun X."/>
            <person name="Wang J."/>
            <person name="Zhao C."/>
            <person name="Wang Y."/>
            <person name="Wang D."/>
            <person name="Huang X."/>
            <person name="Wang R."/>
            <person name="Lv J."/>
            <person name="Li Y."/>
            <person name="Zhang Z."/>
            <person name="Liu B."/>
            <person name="Lu W."/>
            <person name="Hui Y."/>
            <person name="Liang J."/>
            <person name="Zhou Z."/>
            <person name="Hou R."/>
            <person name="Li X."/>
            <person name="Liu Y."/>
            <person name="Li H."/>
            <person name="Ning X."/>
            <person name="Lin Y."/>
            <person name="Zhao L."/>
            <person name="Xing Q."/>
            <person name="Dou J."/>
            <person name="Li Y."/>
            <person name="Mao J."/>
            <person name="Guo H."/>
            <person name="Dou H."/>
            <person name="Li T."/>
            <person name="Mu C."/>
            <person name="Jiang W."/>
            <person name="Fu Q."/>
            <person name="Fu X."/>
            <person name="Miao Y."/>
            <person name="Liu J."/>
            <person name="Yu Q."/>
            <person name="Li R."/>
            <person name="Liao H."/>
            <person name="Li X."/>
            <person name="Kong Y."/>
            <person name="Jiang Z."/>
            <person name="Chourrout D."/>
            <person name="Li R."/>
            <person name="Bao Z."/>
        </authorList>
    </citation>
    <scope>NUCLEOTIDE SEQUENCE [LARGE SCALE GENOMIC DNA]</scope>
    <source>
        <strain evidence="7 8">PY_sf001</strain>
    </source>
</reference>
<evidence type="ECO:0000256" key="3">
    <source>
        <dbReference type="ARBA" id="ARBA00023034"/>
    </source>
</evidence>
<dbReference type="PANTHER" id="PTHR14899">
    <property type="entry name" value="G KINASE ANCHORING PROTEIN 1"/>
    <property type="match status" value="1"/>
</dbReference>
<comment type="similarity">
    <text evidence="2">Belongs to the GKAP1 family.</text>
</comment>
<keyword evidence="7" id="KW-0418">Kinase</keyword>
<keyword evidence="7" id="KW-0808">Transferase</keyword>
<organism evidence="7 8">
    <name type="scientific">Mizuhopecten yessoensis</name>
    <name type="common">Japanese scallop</name>
    <name type="synonym">Patinopecten yessoensis</name>
    <dbReference type="NCBI Taxonomy" id="6573"/>
    <lineage>
        <taxon>Eukaryota</taxon>
        <taxon>Metazoa</taxon>
        <taxon>Spiralia</taxon>
        <taxon>Lophotrochozoa</taxon>
        <taxon>Mollusca</taxon>
        <taxon>Bivalvia</taxon>
        <taxon>Autobranchia</taxon>
        <taxon>Pteriomorphia</taxon>
        <taxon>Pectinida</taxon>
        <taxon>Pectinoidea</taxon>
        <taxon>Pectinidae</taxon>
        <taxon>Mizuhopecten</taxon>
    </lineage>
</organism>
<keyword evidence="8" id="KW-1185">Reference proteome</keyword>
<keyword evidence="3" id="KW-0333">Golgi apparatus</keyword>
<evidence type="ECO:0000256" key="2">
    <source>
        <dbReference type="ARBA" id="ARBA00006662"/>
    </source>
</evidence>
<keyword evidence="4 5" id="KW-0175">Coiled coil</keyword>
<feature type="compositionally biased region" description="Polar residues" evidence="6">
    <location>
        <begin position="1"/>
        <end position="11"/>
    </location>
</feature>
<dbReference type="InterPro" id="IPR026109">
    <property type="entry name" value="GKAP1"/>
</dbReference>
<feature type="compositionally biased region" description="Basic and acidic residues" evidence="6">
    <location>
        <begin position="93"/>
        <end position="105"/>
    </location>
</feature>
<proteinExistence type="inferred from homology"/>
<feature type="compositionally biased region" description="Basic and acidic residues" evidence="6">
    <location>
        <begin position="126"/>
        <end position="140"/>
    </location>
</feature>
<protein>
    <submittedName>
        <fullName evidence="7">G kinase-anchoring protein 1</fullName>
    </submittedName>
</protein>
<dbReference type="GO" id="GO:0007165">
    <property type="term" value="P:signal transduction"/>
    <property type="evidence" value="ECO:0007669"/>
    <property type="project" value="InterPro"/>
</dbReference>
<dbReference type="PRINTS" id="PR02083">
    <property type="entry name" value="GKINASEAP1"/>
</dbReference>
<dbReference type="STRING" id="6573.A0A210QYW8"/>
<feature type="region of interest" description="Disordered" evidence="6">
    <location>
        <begin position="1"/>
        <end position="105"/>
    </location>
</feature>
<evidence type="ECO:0000256" key="6">
    <source>
        <dbReference type="SAM" id="MobiDB-lite"/>
    </source>
</evidence>
<gene>
    <name evidence="7" type="ORF">KP79_PYT15372</name>
</gene>
<feature type="coiled-coil region" evidence="5">
    <location>
        <begin position="248"/>
        <end position="332"/>
    </location>
</feature>
<comment type="subcellular location">
    <subcellularLocation>
        <location evidence="1">Golgi apparatus</location>
    </subcellularLocation>
</comment>
<comment type="caution">
    <text evidence="7">The sequence shown here is derived from an EMBL/GenBank/DDBJ whole genome shotgun (WGS) entry which is preliminary data.</text>
</comment>
<dbReference type="Proteomes" id="UP000242188">
    <property type="component" value="Unassembled WGS sequence"/>
</dbReference>
<dbReference type="GO" id="GO:0016301">
    <property type="term" value="F:kinase activity"/>
    <property type="evidence" value="ECO:0007669"/>
    <property type="project" value="UniProtKB-KW"/>
</dbReference>
<evidence type="ECO:0000256" key="1">
    <source>
        <dbReference type="ARBA" id="ARBA00004555"/>
    </source>
</evidence>
<dbReference type="AlphaFoldDB" id="A0A210QYW8"/>
<dbReference type="EMBL" id="NEDP02001165">
    <property type="protein sequence ID" value="OWF53949.1"/>
    <property type="molecule type" value="Genomic_DNA"/>
</dbReference>
<feature type="region of interest" description="Disordered" evidence="6">
    <location>
        <begin position="124"/>
        <end position="179"/>
    </location>
</feature>
<dbReference type="PANTHER" id="PTHR14899:SF0">
    <property type="entry name" value="G KINASE-ANCHORING PROTEIN 1"/>
    <property type="match status" value="1"/>
</dbReference>
<evidence type="ECO:0000313" key="7">
    <source>
        <dbReference type="EMBL" id="OWF53949.1"/>
    </source>
</evidence>
<name>A0A210QYW8_MIZYE</name>
<evidence type="ECO:0000256" key="5">
    <source>
        <dbReference type="SAM" id="Coils"/>
    </source>
</evidence>
<feature type="compositionally biased region" description="Polar residues" evidence="6">
    <location>
        <begin position="70"/>
        <end position="81"/>
    </location>
</feature>